<dbReference type="Gene3D" id="1.10.520.40">
    <property type="entry name" value="CRISPR-associated protein Cse2"/>
    <property type="match status" value="1"/>
</dbReference>
<dbReference type="Proteomes" id="UP001059617">
    <property type="component" value="Chromosome"/>
</dbReference>
<dbReference type="NCBIfam" id="TIGR02548">
    <property type="entry name" value="casB_cse2"/>
    <property type="match status" value="1"/>
</dbReference>
<feature type="region of interest" description="Disordered" evidence="1">
    <location>
        <begin position="180"/>
        <end position="202"/>
    </location>
</feature>
<evidence type="ECO:0000313" key="3">
    <source>
        <dbReference type="Proteomes" id="UP001059617"/>
    </source>
</evidence>
<proteinExistence type="predicted"/>
<dbReference type="Pfam" id="PF09485">
    <property type="entry name" value="CRISPR_Cse2"/>
    <property type="match status" value="1"/>
</dbReference>
<dbReference type="InterPro" id="IPR013382">
    <property type="entry name" value="CRISPR-assoc_prot_Cse2"/>
</dbReference>
<name>A0ABY5VVL4_9ACTN</name>
<gene>
    <name evidence="2" type="primary">casB</name>
    <name evidence="2" type="ORF">Dfulv_40110</name>
</gene>
<keyword evidence="3" id="KW-1185">Reference proteome</keyword>
<accession>A0ABY5VVL4</accession>
<sequence>MTSDGNSYFDRRRRFVQALYGLNAALSQEGPAVAKARQKLAKLRRSFSGPQREVEAYSIVFPFDPPAAEQRAWLLVAGLFALHPQPPTARWRSVGGAMQVLAAGGRGDPARRRLEQLLSVGGRDLPHYLRQVMTLLRSAEITLDFHMLLDDLVVLLSHEFTADAAHTVRLRWARDFYRPQRPARGTDQSDTPAAASAEPATA</sequence>
<organism evidence="2 3">
    <name type="scientific">Dactylosporangium fulvum</name>
    <dbReference type="NCBI Taxonomy" id="53359"/>
    <lineage>
        <taxon>Bacteria</taxon>
        <taxon>Bacillati</taxon>
        <taxon>Actinomycetota</taxon>
        <taxon>Actinomycetes</taxon>
        <taxon>Micromonosporales</taxon>
        <taxon>Micromonosporaceae</taxon>
        <taxon>Dactylosporangium</taxon>
    </lineage>
</organism>
<evidence type="ECO:0000256" key="1">
    <source>
        <dbReference type="SAM" id="MobiDB-lite"/>
    </source>
</evidence>
<dbReference type="RefSeq" id="WP_259859030.1">
    <property type="nucleotide sequence ID" value="NZ_BAAAST010000121.1"/>
</dbReference>
<reference evidence="2" key="2">
    <citation type="submission" date="2022-09" db="EMBL/GenBank/DDBJ databases">
        <title>Biosynthetic gene clusters of Dactylosporangioum fulvum.</title>
        <authorList>
            <person name="Caradec T."/>
        </authorList>
    </citation>
    <scope>NUCLEOTIDE SEQUENCE</scope>
    <source>
        <strain evidence="2">NRRL B-16292</strain>
    </source>
</reference>
<evidence type="ECO:0000313" key="2">
    <source>
        <dbReference type="EMBL" id="UWP81267.1"/>
    </source>
</evidence>
<reference evidence="2" key="1">
    <citation type="submission" date="2021-04" db="EMBL/GenBank/DDBJ databases">
        <authorList>
            <person name="Hartkoorn R.C."/>
            <person name="Beaudoing E."/>
            <person name="Hot D."/>
        </authorList>
    </citation>
    <scope>NUCLEOTIDE SEQUENCE</scope>
    <source>
        <strain evidence="2">NRRL B-16292</strain>
    </source>
</reference>
<feature type="compositionally biased region" description="Low complexity" evidence="1">
    <location>
        <begin position="191"/>
        <end position="202"/>
    </location>
</feature>
<dbReference type="InterPro" id="IPR038287">
    <property type="entry name" value="Cse2_sf"/>
</dbReference>
<dbReference type="EMBL" id="CP073720">
    <property type="protein sequence ID" value="UWP81267.1"/>
    <property type="molecule type" value="Genomic_DNA"/>
</dbReference>
<protein>
    <submittedName>
        <fullName evidence="2">Type I-E CRISPR-associated protein Cse2/CasB</fullName>
    </submittedName>
</protein>